<dbReference type="SUPFAM" id="SSF56276">
    <property type="entry name" value="S-adenosylmethionine decarboxylase"/>
    <property type="match status" value="1"/>
</dbReference>
<dbReference type="InterPro" id="IPR001045">
    <property type="entry name" value="Spermi_synthase"/>
</dbReference>
<evidence type="ECO:0000259" key="14">
    <source>
        <dbReference type="PROSITE" id="PS51006"/>
    </source>
</evidence>
<dbReference type="AlphaFoldDB" id="A0A1Z5JL47"/>
<dbReference type="EMBL" id="BDSP01000082">
    <property type="protein sequence ID" value="GAX14743.1"/>
    <property type="molecule type" value="Genomic_DNA"/>
</dbReference>
<feature type="transmembrane region" description="Helical" evidence="13">
    <location>
        <begin position="21"/>
        <end position="45"/>
    </location>
</feature>
<organism evidence="15 16">
    <name type="scientific">Fistulifera solaris</name>
    <name type="common">Oleaginous diatom</name>
    <dbReference type="NCBI Taxonomy" id="1519565"/>
    <lineage>
        <taxon>Eukaryota</taxon>
        <taxon>Sar</taxon>
        <taxon>Stramenopiles</taxon>
        <taxon>Ochrophyta</taxon>
        <taxon>Bacillariophyta</taxon>
        <taxon>Bacillariophyceae</taxon>
        <taxon>Bacillariophycidae</taxon>
        <taxon>Naviculales</taxon>
        <taxon>Naviculaceae</taxon>
        <taxon>Fistulifera</taxon>
    </lineage>
</organism>
<dbReference type="GO" id="GO:0004014">
    <property type="term" value="F:adenosylmethionine decarboxylase activity"/>
    <property type="evidence" value="ECO:0007669"/>
    <property type="project" value="InterPro"/>
</dbReference>
<evidence type="ECO:0000256" key="2">
    <source>
        <dbReference type="ARBA" id="ARBA00007867"/>
    </source>
</evidence>
<dbReference type="GO" id="GO:0010487">
    <property type="term" value="F:thermospermine synthase activity"/>
    <property type="evidence" value="ECO:0007669"/>
    <property type="project" value="UniProtKB-ARBA"/>
</dbReference>
<dbReference type="InterPro" id="IPR016067">
    <property type="entry name" value="S-AdoMet_deCO2ase_core"/>
</dbReference>
<evidence type="ECO:0000313" key="15">
    <source>
        <dbReference type="EMBL" id="GAX14743.1"/>
    </source>
</evidence>
<keyword evidence="8" id="KW-0456">Lyase</keyword>
<sequence length="809" mass="91044">MAAHDRKKSKEDNAPSSHFHVDITLILFWGSIVSASLVAFGIGYFSRVYLFTSLSPKVNILPSSHVVRSETLPPPLLDKCKVLPQFVYTSKHYETGIRTTSDNMLVRHQASSEDVEACPSPDAQPADEEEEHQPAGQHMLVDIKNVDGSFLNSELRLANAMVELVRMSGLTMLSYHCHGLDPVGVSCIGVLLESHVSFHTWPIEGVITFDLFTCGPKSLIPYLDTIKELFGVPRQFALSGGSTADQPHMNWSYKKRGFKRGSKSNVDETTDMNMFLLGWMEYDMKQIVADVQTDFQTIEIYDVLNPRFRHLDSYKRSLANDGSYEATHPEFFKPDRIVYMDHIMQSRLFGEAAYHEALVHPALFAHANPKRVAIIGGGEGATLREVLKHNTIERVTMIEIDEKMVQTSRQYLPEWNDCSNLEGSADSCFDDPRAEVFYTDAVQWFMDRYGEGSTDDKYDVIIMDALDPSSEVEFSDVLYNNDKLAAALSRALGDDGIIISQVGEDDFLSDAGSHISKKKSEQTFMKHLRNNGFTAVKEYSEAHGNFHGVWHYVILFKDRKSLANWYANEAEIDLRIRQRGMKVKNDPSTTPFRFFDGATMMGYQYATRINEEVACRGMPRAAFCELQHGFDPIKENTPASALEVKPSLIPNGEQGLFPKEVIPEGSYVAIEEKVNAILSPPSTTKIIQSLRSQSEPLKPLATYLSEYGQGHTFYGMYGMSVDPSRMHFLNYGCDSNGVVADASAFESSFYNPYIDRSHLLLLRGMETVNRDVQEGEELLGNFFSLLVDKNTQSRRARYRAQCLAENPVA</sequence>
<dbReference type="PROSITE" id="PS51006">
    <property type="entry name" value="PABS_2"/>
    <property type="match status" value="1"/>
</dbReference>
<evidence type="ECO:0000256" key="4">
    <source>
        <dbReference type="ARBA" id="ARBA00022793"/>
    </source>
</evidence>
<keyword evidence="5" id="KW-0068">Autocatalytic cleavage</keyword>
<dbReference type="SUPFAM" id="SSF53335">
    <property type="entry name" value="S-adenosyl-L-methionine-dependent methyltransferases"/>
    <property type="match status" value="1"/>
</dbReference>
<keyword evidence="16" id="KW-1185">Reference proteome</keyword>
<evidence type="ECO:0000256" key="3">
    <source>
        <dbReference type="ARBA" id="ARBA00022679"/>
    </source>
</evidence>
<dbReference type="Proteomes" id="UP000198406">
    <property type="component" value="Unassembled WGS sequence"/>
</dbReference>
<keyword evidence="13" id="KW-0812">Transmembrane</keyword>
<dbReference type="HAMAP" id="MF_00198">
    <property type="entry name" value="Spermidine_synth"/>
    <property type="match status" value="1"/>
</dbReference>
<dbReference type="Gene3D" id="3.40.50.150">
    <property type="entry name" value="Vaccinia Virus protein VP39"/>
    <property type="match status" value="1"/>
</dbReference>
<evidence type="ECO:0000256" key="10">
    <source>
        <dbReference type="ARBA" id="ARBA00023317"/>
    </source>
</evidence>
<evidence type="ECO:0000256" key="12">
    <source>
        <dbReference type="SAM" id="MobiDB-lite"/>
    </source>
</evidence>
<dbReference type="Pfam" id="PF01564">
    <property type="entry name" value="Spermine_synth"/>
    <property type="match status" value="1"/>
</dbReference>
<keyword evidence="9" id="KW-0704">Schiff base</keyword>
<comment type="cofactor">
    <cofactor evidence="1">
        <name>pyruvate</name>
        <dbReference type="ChEBI" id="CHEBI:15361"/>
    </cofactor>
</comment>
<keyword evidence="13" id="KW-0472">Membrane</keyword>
<evidence type="ECO:0000256" key="8">
    <source>
        <dbReference type="ARBA" id="ARBA00023239"/>
    </source>
</evidence>
<feature type="region of interest" description="Disordered" evidence="12">
    <location>
        <begin position="110"/>
        <end position="135"/>
    </location>
</feature>
<dbReference type="Gene3D" id="3.60.90.10">
    <property type="entry name" value="S-adenosylmethionine decarboxylase"/>
    <property type="match status" value="1"/>
</dbReference>
<dbReference type="InterPro" id="IPR003826">
    <property type="entry name" value="AdoMetDC_fam_prok"/>
</dbReference>
<dbReference type="OrthoDB" id="38125at2759"/>
<keyword evidence="10" id="KW-0670">Pyruvate</keyword>
<evidence type="ECO:0000256" key="11">
    <source>
        <dbReference type="PROSITE-ProRule" id="PRU00354"/>
    </source>
</evidence>
<dbReference type="InterPro" id="IPR030374">
    <property type="entry name" value="PABS"/>
</dbReference>
<keyword evidence="4" id="KW-0210">Decarboxylase</keyword>
<keyword evidence="13" id="KW-1133">Transmembrane helix</keyword>
<evidence type="ECO:0000256" key="6">
    <source>
        <dbReference type="ARBA" id="ARBA00023115"/>
    </source>
</evidence>
<feature type="active site" description="Proton acceptor" evidence="11">
    <location>
        <position position="464"/>
    </location>
</feature>
<comment type="similarity">
    <text evidence="2">Belongs to the spermidine/spermine synthase family.</text>
</comment>
<dbReference type="PANTHER" id="PTHR43317">
    <property type="entry name" value="THERMOSPERMINE SYNTHASE ACAULIS5"/>
    <property type="match status" value="1"/>
</dbReference>
<dbReference type="PANTHER" id="PTHR43317:SF1">
    <property type="entry name" value="THERMOSPERMINE SYNTHASE ACAULIS5"/>
    <property type="match status" value="1"/>
</dbReference>
<name>A0A1Z5JL47_FISSO</name>
<accession>A0A1Z5JL47</accession>
<dbReference type="Pfam" id="PF02675">
    <property type="entry name" value="AdoMet_dc"/>
    <property type="match status" value="1"/>
</dbReference>
<gene>
    <name evidence="15" type="ORF">FisN_11Hh287</name>
</gene>
<evidence type="ECO:0000256" key="1">
    <source>
        <dbReference type="ARBA" id="ARBA00001928"/>
    </source>
</evidence>
<dbReference type="InterPro" id="IPR029063">
    <property type="entry name" value="SAM-dependent_MTases_sf"/>
</dbReference>
<evidence type="ECO:0000256" key="13">
    <source>
        <dbReference type="SAM" id="Phobius"/>
    </source>
</evidence>
<evidence type="ECO:0000256" key="9">
    <source>
        <dbReference type="ARBA" id="ARBA00023270"/>
    </source>
</evidence>
<comment type="caution">
    <text evidence="15">The sequence shown here is derived from an EMBL/GenBank/DDBJ whole genome shotgun (WGS) entry which is preliminary data.</text>
</comment>
<evidence type="ECO:0000256" key="5">
    <source>
        <dbReference type="ARBA" id="ARBA00022813"/>
    </source>
</evidence>
<keyword evidence="7" id="KW-0865">Zymogen</keyword>
<dbReference type="GO" id="GO:0008295">
    <property type="term" value="P:spermidine biosynthetic process"/>
    <property type="evidence" value="ECO:0007669"/>
    <property type="project" value="InterPro"/>
</dbReference>
<dbReference type="CDD" id="cd02440">
    <property type="entry name" value="AdoMet_MTases"/>
    <property type="match status" value="1"/>
</dbReference>
<reference evidence="15 16" key="1">
    <citation type="journal article" date="2015" name="Plant Cell">
        <title>Oil accumulation by the oleaginous diatom Fistulifera solaris as revealed by the genome and transcriptome.</title>
        <authorList>
            <person name="Tanaka T."/>
            <person name="Maeda Y."/>
            <person name="Veluchamy A."/>
            <person name="Tanaka M."/>
            <person name="Abida H."/>
            <person name="Marechal E."/>
            <person name="Bowler C."/>
            <person name="Muto M."/>
            <person name="Sunaga Y."/>
            <person name="Tanaka M."/>
            <person name="Yoshino T."/>
            <person name="Taniguchi T."/>
            <person name="Fukuda Y."/>
            <person name="Nemoto M."/>
            <person name="Matsumoto M."/>
            <person name="Wong P.S."/>
            <person name="Aburatani S."/>
            <person name="Fujibuchi W."/>
        </authorList>
    </citation>
    <scope>NUCLEOTIDE SEQUENCE [LARGE SCALE GENOMIC DNA]</scope>
    <source>
        <strain evidence="15 16">JPCC DA0580</strain>
    </source>
</reference>
<proteinExistence type="inferred from homology"/>
<feature type="domain" description="PABS" evidence="14">
    <location>
        <begin position="272"/>
        <end position="557"/>
    </location>
</feature>
<keyword evidence="6 11" id="KW-0620">Polyamine biosynthesis</keyword>
<protein>
    <recommendedName>
        <fullName evidence="14">PABS domain-containing protein</fullName>
    </recommendedName>
</protein>
<evidence type="ECO:0000256" key="7">
    <source>
        <dbReference type="ARBA" id="ARBA00023145"/>
    </source>
</evidence>
<evidence type="ECO:0000313" key="16">
    <source>
        <dbReference type="Proteomes" id="UP000198406"/>
    </source>
</evidence>
<keyword evidence="3 11" id="KW-0808">Transferase</keyword>
<dbReference type="InterPro" id="IPR030373">
    <property type="entry name" value="PABS_CS"/>
</dbReference>
<dbReference type="InParanoid" id="A0A1Z5JL47"/>
<dbReference type="PROSITE" id="PS01330">
    <property type="entry name" value="PABS_1"/>
    <property type="match status" value="1"/>
</dbReference>